<evidence type="ECO:0000313" key="2">
    <source>
        <dbReference type="EMBL" id="KKR29673.1"/>
    </source>
</evidence>
<proteinExistence type="predicted"/>
<evidence type="ECO:0000313" key="3">
    <source>
        <dbReference type="Proteomes" id="UP000034793"/>
    </source>
</evidence>
<gene>
    <name evidence="2" type="ORF">UT61_C0025G0005</name>
</gene>
<protein>
    <submittedName>
        <fullName evidence="2">Uncharacterized protein</fullName>
    </submittedName>
</protein>
<comment type="caution">
    <text evidence="2">The sequence shown here is derived from an EMBL/GenBank/DDBJ whole genome shotgun (WGS) entry which is preliminary data.</text>
</comment>
<reference evidence="2 3" key="1">
    <citation type="journal article" date="2015" name="Nature">
        <title>rRNA introns, odd ribosomes, and small enigmatic genomes across a large radiation of phyla.</title>
        <authorList>
            <person name="Brown C.T."/>
            <person name="Hug L.A."/>
            <person name="Thomas B.C."/>
            <person name="Sharon I."/>
            <person name="Castelle C.J."/>
            <person name="Singh A."/>
            <person name="Wilkins M.J."/>
            <person name="Williams K.H."/>
            <person name="Banfield J.F."/>
        </authorList>
    </citation>
    <scope>NUCLEOTIDE SEQUENCE [LARGE SCALE GENOMIC DNA]</scope>
</reference>
<keyword evidence="1" id="KW-1133">Transmembrane helix</keyword>
<keyword evidence="1" id="KW-0472">Membrane</keyword>
<name>A0A0G0PP53_9BACT</name>
<sequence>MTDSRVIWKTELLKLDFRKYGNLPNRELLAKYESDNDYAVLIALRNQLRKLKTLRKNLFALDKYIQAQTKENLSEWLQRNKIGISEIVSNKIGGYNNSTGGISAYFLNLQKYYDEEEVKYSDIESNFMIPKKDEAIQKKFAEDKKERDEKRQNRFKVRKLLFRDLEKGGKGYLVVEFEEPQRADKKQFAADENEKPKEVKPEISEKLEEQIKQHSKKTAIYLAGSLIIITIIGIAIATSGKK</sequence>
<accession>A0A0G0PP53</accession>
<dbReference type="Proteomes" id="UP000034793">
    <property type="component" value="Unassembled WGS sequence"/>
</dbReference>
<dbReference type="EMBL" id="LBXL01000025">
    <property type="protein sequence ID" value="KKR29673.1"/>
    <property type="molecule type" value="Genomic_DNA"/>
</dbReference>
<feature type="transmembrane region" description="Helical" evidence="1">
    <location>
        <begin position="219"/>
        <end position="238"/>
    </location>
</feature>
<keyword evidence="1" id="KW-0812">Transmembrane</keyword>
<evidence type="ECO:0000256" key="1">
    <source>
        <dbReference type="SAM" id="Phobius"/>
    </source>
</evidence>
<organism evidence="2 3">
    <name type="scientific">Candidatus Woesebacteria bacterium GW2011_GWA1_39_8</name>
    <dbReference type="NCBI Taxonomy" id="1618552"/>
    <lineage>
        <taxon>Bacteria</taxon>
        <taxon>Candidatus Woeseibacteriota</taxon>
    </lineage>
</organism>
<dbReference type="AlphaFoldDB" id="A0A0G0PP53"/>